<feature type="signal peptide" evidence="2">
    <location>
        <begin position="1"/>
        <end position="20"/>
    </location>
</feature>
<accession>B5EB74</accession>
<dbReference type="Pfam" id="PF22113">
    <property type="entry name" value="Mtrc-MtrF_II-IV_dom"/>
    <property type="match status" value="2"/>
</dbReference>
<reference evidence="4 5" key="2">
    <citation type="journal article" date="2010" name="BMC Genomics">
        <title>The genome of Geobacter bemidjiensis, exemplar for the subsurface clade of Geobacter species that predominate in Fe(III)-reducing subsurface environments.</title>
        <authorList>
            <person name="Aklujkar M."/>
            <person name="Young N.D."/>
            <person name="Holmes D."/>
            <person name="Chavan M."/>
            <person name="Risso C."/>
            <person name="Kiss H.E."/>
            <person name="Han C.S."/>
            <person name="Land M.L."/>
            <person name="Lovley D.R."/>
        </authorList>
    </citation>
    <scope>NUCLEOTIDE SEQUENCE [LARGE SCALE GENOMIC DNA]</scope>
    <source>
        <strain evidence="5">ATCC BAA-1014 / DSM 16622 / JCM 12645 / Bem</strain>
    </source>
</reference>
<reference evidence="4 5" key="1">
    <citation type="submission" date="2008-07" db="EMBL/GenBank/DDBJ databases">
        <title>Complete sequence of Geobacter bemidjiensis BEM.</title>
        <authorList>
            <consortium name="US DOE Joint Genome Institute"/>
            <person name="Lucas S."/>
            <person name="Copeland A."/>
            <person name="Lapidus A."/>
            <person name="Glavina del Rio T."/>
            <person name="Dalin E."/>
            <person name="Tice H."/>
            <person name="Bruce D."/>
            <person name="Goodwin L."/>
            <person name="Pitluck S."/>
            <person name="Kiss H."/>
            <person name="Brettin T."/>
            <person name="Detter J.C."/>
            <person name="Han C."/>
            <person name="Kuske C.R."/>
            <person name="Schmutz J."/>
            <person name="Larimer F."/>
            <person name="Land M."/>
            <person name="Hauser L."/>
            <person name="Kyrpides N."/>
            <person name="Lykidis A."/>
            <person name="Lovley D."/>
            <person name="Richardson P."/>
        </authorList>
    </citation>
    <scope>NUCLEOTIDE SEQUENCE [LARGE SCALE GENOMIC DNA]</scope>
    <source>
        <strain evidence="5">ATCC BAA-1014 / DSM 16622 / JCM 12645 / Bem</strain>
    </source>
</reference>
<evidence type="ECO:0000256" key="2">
    <source>
        <dbReference type="SAM" id="SignalP"/>
    </source>
</evidence>
<dbReference type="InterPro" id="IPR020014">
    <property type="entry name" value="Decahaem_cyt-c_OmcA/MtrC"/>
</dbReference>
<proteinExistence type="predicted"/>
<evidence type="ECO:0000313" key="5">
    <source>
        <dbReference type="Proteomes" id="UP000008825"/>
    </source>
</evidence>
<dbReference type="InterPro" id="IPR051829">
    <property type="entry name" value="Multiheme_Cytochr_ET"/>
</dbReference>
<dbReference type="SUPFAM" id="SSF48695">
    <property type="entry name" value="Multiheme cytochromes"/>
    <property type="match status" value="1"/>
</dbReference>
<dbReference type="GO" id="GO:0016491">
    <property type="term" value="F:oxidoreductase activity"/>
    <property type="evidence" value="ECO:0007669"/>
    <property type="project" value="TreeGrafter"/>
</dbReference>
<dbReference type="RefSeq" id="WP_012531798.1">
    <property type="nucleotide sequence ID" value="NC_011146.1"/>
</dbReference>
<dbReference type="PANTHER" id="PTHR35038">
    <property type="entry name" value="DISSIMILATORY SULFITE REDUCTASE SIRA"/>
    <property type="match status" value="1"/>
</dbReference>
<feature type="domain" description="Outer membrane cytochrome MtrC/MtrF-like" evidence="3">
    <location>
        <begin position="627"/>
        <end position="894"/>
    </location>
</feature>
<dbReference type="HOGENOM" id="CLU_011293_1_0_7"/>
<dbReference type="NCBIfam" id="TIGR03507">
    <property type="entry name" value="decahem_SO1788"/>
    <property type="match status" value="1"/>
</dbReference>
<keyword evidence="5" id="KW-1185">Reference proteome</keyword>
<feature type="domain" description="Outer membrane cytochrome MtrC/MtrF-like" evidence="3">
    <location>
        <begin position="248"/>
        <end position="446"/>
    </location>
</feature>
<organism evidence="4 5">
    <name type="scientific">Citrifermentans bemidjiense (strain ATCC BAA-1014 / DSM 16622 / JCM 12645 / Bem)</name>
    <name type="common">Geobacter bemidjiensis</name>
    <dbReference type="NCBI Taxonomy" id="404380"/>
    <lineage>
        <taxon>Bacteria</taxon>
        <taxon>Pseudomonadati</taxon>
        <taxon>Thermodesulfobacteriota</taxon>
        <taxon>Desulfuromonadia</taxon>
        <taxon>Geobacterales</taxon>
        <taxon>Geobacteraceae</taxon>
        <taxon>Citrifermentans</taxon>
    </lineage>
</organism>
<protein>
    <submittedName>
        <fullName evidence="4">Lipoprotein cytochrome c</fullName>
    </submittedName>
</protein>
<dbReference type="eggNOG" id="COG3303">
    <property type="taxonomic scope" value="Bacteria"/>
</dbReference>
<evidence type="ECO:0000313" key="4">
    <source>
        <dbReference type="EMBL" id="ACH40366.1"/>
    </source>
</evidence>
<name>B5EB74_CITBB</name>
<dbReference type="EMBL" id="CP001124">
    <property type="protein sequence ID" value="ACH40366.1"/>
    <property type="molecule type" value="Genomic_DNA"/>
</dbReference>
<gene>
    <name evidence="4" type="ordered locus">Gbem_3371</name>
</gene>
<dbReference type="InterPro" id="IPR036280">
    <property type="entry name" value="Multihaem_cyt_sf"/>
</dbReference>
<sequence>MQGTLWKKFSTFLIASTAAAALFLGGCEGDKGDRGEPGKNATSFTNISSLTPQQQANLTFDQTNSTVTSVSISSPPVVKFKILDSNGNPVIGIGARNSTGQLQNLGFTLAKLVPGTNGSPSHWVNYLVTTVPAPGSSTPAAARPPERDREGTLIDNGDGTYQYTFARDITQIQTQVNAMTFTGNNRRSDLGDLTYQPSLTHRLVIQYGGTILNTSPSIPFKNALNIVYDFIPATGQVVTSSTSNAQERNIVFTKYCNECHGSPGDPNNLNDLGFGLGITTPHSGRVDTRYCAICHTSQRAYGHAISVATNGAFTDGTFVTAETTTADVNTDDVQVLGEFVTMVHKIHMGNRLTETGYNYAGVTFNTIAYSQDPALCRKCHRGDTPQQLAVTPQGNNWNTMPSRKACGSCHDNVHFSTGLNHDGNLPQANDTACTGCHTPTAIQTSHARALASPLNPQPIAGLTNFEYQLQSATINGTSNDLTIVFRILGNGTPITLATAAPGLTAPLAGFTGSPSFLLAYASPQLETGTAVPADYNNLGKAEAQPALVSIAALLNTTTNAAVGSIAGPDSNGFYTATIKSAAAFPVGASMRAVGMQSYFTQTGFDASIAGRHTKAVIIPVTGDTARRTVVDPDKCARCHEFFEAHGGQRVYQTQLCVTCHNPNLSTSGRAISDAKLAGFAFTPIQLGILTTWDPAFNKATPGYALSFAEFSNNFKDLIHGIHAGSAAEGGIRTNPIRDVRNGPGTNITLIAGEEITFPNLLSNCDACHLSAPAGTNRQTYKANLPPNVLPSTQVTRNAAVVAGATTANITAARTTVPNPEDLVVAPITASCVSCHDSALAKAHMQANGAQLGAALAGPSYTNMGVPRSTLPSATEQCALCHGEGRVADVVVVHQR</sequence>
<dbReference type="KEGG" id="gbm:Gbem_3371"/>
<feature type="chain" id="PRO_5002832428" evidence="2">
    <location>
        <begin position="21"/>
        <end position="895"/>
    </location>
</feature>
<keyword evidence="4" id="KW-0449">Lipoprotein</keyword>
<dbReference type="PROSITE" id="PS51257">
    <property type="entry name" value="PROKAR_LIPOPROTEIN"/>
    <property type="match status" value="1"/>
</dbReference>
<evidence type="ECO:0000256" key="1">
    <source>
        <dbReference type="ARBA" id="ARBA00022729"/>
    </source>
</evidence>
<dbReference type="Proteomes" id="UP000008825">
    <property type="component" value="Chromosome"/>
</dbReference>
<keyword evidence="1 2" id="KW-0732">Signal</keyword>
<evidence type="ECO:0000259" key="3">
    <source>
        <dbReference type="Pfam" id="PF22113"/>
    </source>
</evidence>
<dbReference type="OrthoDB" id="5468580at2"/>
<dbReference type="STRING" id="404380.Gbem_3371"/>
<dbReference type="PANTHER" id="PTHR35038:SF6">
    <property type="entry name" value="SURFACE LOCALIZED DECAHEME CYTOCHROME C LIPOPROTEIN"/>
    <property type="match status" value="1"/>
</dbReference>
<dbReference type="InterPro" id="IPR054337">
    <property type="entry name" value="Mtrc-MtrF-like_dom_II/IV"/>
</dbReference>
<dbReference type="AlphaFoldDB" id="B5EB74"/>
<dbReference type="Gene3D" id="1.10.720.180">
    <property type="match status" value="2"/>
</dbReference>